<dbReference type="PANTHER" id="PTHR10091:SF0">
    <property type="entry name" value="GALACTOSE MUTAROTASE"/>
    <property type="match status" value="1"/>
</dbReference>
<evidence type="ECO:0000256" key="12">
    <source>
        <dbReference type="PIRNR" id="PIRNR005096"/>
    </source>
</evidence>
<name>A0A1H4J238_9BACT</name>
<keyword evidence="11 12" id="KW-0119">Carbohydrate metabolism</keyword>
<evidence type="ECO:0000313" key="17">
    <source>
        <dbReference type="EMBL" id="SEB40287.1"/>
    </source>
</evidence>
<keyword evidence="10 12" id="KW-0413">Isomerase</keyword>
<evidence type="ECO:0000256" key="9">
    <source>
        <dbReference type="ARBA" id="ARBA00022553"/>
    </source>
</evidence>
<evidence type="ECO:0000313" key="18">
    <source>
        <dbReference type="Proteomes" id="UP000182409"/>
    </source>
</evidence>
<evidence type="ECO:0000256" key="14">
    <source>
        <dbReference type="PIRSR" id="PIRSR005096-2"/>
    </source>
</evidence>
<dbReference type="NCBIfam" id="NF008277">
    <property type="entry name" value="PRK11055.1"/>
    <property type="match status" value="1"/>
</dbReference>
<evidence type="ECO:0000256" key="1">
    <source>
        <dbReference type="ARBA" id="ARBA00001614"/>
    </source>
</evidence>
<feature type="active site" description="Proton acceptor" evidence="13">
    <location>
        <position position="331"/>
    </location>
</feature>
<evidence type="ECO:0000256" key="6">
    <source>
        <dbReference type="ARBA" id="ARBA00013185"/>
    </source>
</evidence>
<dbReference type="OrthoDB" id="9779408at2"/>
<comment type="subunit">
    <text evidence="5">Monomer.</text>
</comment>
<keyword evidence="9" id="KW-0597">Phosphoprotein</keyword>
<sequence length="367" mass="39019">MKHAIALLALGLMGMSLEAQVSKASFGSTKDGKAVDIYTLKDASLEVKIITYGARIQSILAPDSHGKTADVVLGSANLDGYVNDGGTYFGAVVGRYGNRIAKGQFTIDGKTYHVPINNNGQSLHGGTDGFSARVWTAKIIPEGVEMTLVSPDGDQGYPGELTAHVRYTLQGHALKIAYSATTTKSTVLNLTNHSYFNLGGEGNGTIVNHKIQIDADRYTPVDSVLIPTGDLPPVAGTPFDFRTPHVIGERIDLKNDQLKLGGGYDHNWVLNGKAGVLHTAAVVSDPGSGRTLTVSTTEPGVQFYTGNSMKDGVNTGTGGMKYVRRGGFCLETQHFPDSPNHPAFPTTLLKPGQTFQSMTVFTFGVTK</sequence>
<dbReference type="InterPro" id="IPR015443">
    <property type="entry name" value="Aldose_1-epimerase"/>
</dbReference>
<comment type="pathway">
    <text evidence="3 12">Carbohydrate metabolism; hexose metabolism.</text>
</comment>
<dbReference type="EMBL" id="FNSD01000001">
    <property type="protein sequence ID" value="SEB40287.1"/>
    <property type="molecule type" value="Genomic_DNA"/>
</dbReference>
<dbReference type="RefSeq" id="WP_074652025.1">
    <property type="nucleotide sequence ID" value="NZ_FNSD01000001.1"/>
</dbReference>
<feature type="signal peptide" evidence="16">
    <location>
        <begin position="1"/>
        <end position="19"/>
    </location>
</feature>
<feature type="binding site" evidence="15">
    <location>
        <begin position="193"/>
        <end position="195"/>
    </location>
    <ligand>
        <name>beta-D-galactose</name>
        <dbReference type="ChEBI" id="CHEBI:27667"/>
    </ligand>
</feature>
<dbReference type="InterPro" id="IPR008183">
    <property type="entry name" value="Aldose_1/G6P_1-epimerase"/>
</dbReference>
<evidence type="ECO:0000256" key="11">
    <source>
        <dbReference type="ARBA" id="ARBA00023277"/>
    </source>
</evidence>
<comment type="subcellular location">
    <subcellularLocation>
        <location evidence="2">Cytoplasm</location>
    </subcellularLocation>
</comment>
<evidence type="ECO:0000256" key="2">
    <source>
        <dbReference type="ARBA" id="ARBA00004496"/>
    </source>
</evidence>
<dbReference type="UniPathway" id="UPA00242"/>
<accession>A0A1H4J238</accession>
<evidence type="ECO:0000256" key="4">
    <source>
        <dbReference type="ARBA" id="ARBA00006206"/>
    </source>
</evidence>
<gene>
    <name evidence="17" type="ORF">SAMN05443244_0297</name>
</gene>
<feature type="binding site" evidence="14">
    <location>
        <position position="265"/>
    </location>
    <ligand>
        <name>beta-D-galactose</name>
        <dbReference type="ChEBI" id="CHEBI:27667"/>
    </ligand>
</feature>
<dbReference type="GO" id="GO:0004034">
    <property type="term" value="F:aldose 1-epimerase activity"/>
    <property type="evidence" value="ECO:0007669"/>
    <property type="project" value="UniProtKB-EC"/>
</dbReference>
<dbReference type="PIRSF" id="PIRSF005096">
    <property type="entry name" value="GALM"/>
    <property type="match status" value="1"/>
</dbReference>
<dbReference type="InterPro" id="IPR018052">
    <property type="entry name" value="Ald1_epimerase_CS"/>
</dbReference>
<evidence type="ECO:0000256" key="5">
    <source>
        <dbReference type="ARBA" id="ARBA00011245"/>
    </source>
</evidence>
<protein>
    <recommendedName>
        <fullName evidence="7 12">Aldose 1-epimerase</fullName>
        <ecNumber evidence="6 12">5.1.3.3</ecNumber>
    </recommendedName>
</protein>
<dbReference type="InterPro" id="IPR047215">
    <property type="entry name" value="Galactose_mutarotase-like"/>
</dbReference>
<keyword evidence="16" id="KW-0732">Signal</keyword>
<dbReference type="Gene3D" id="2.70.98.10">
    <property type="match status" value="1"/>
</dbReference>
<dbReference type="GO" id="GO:0006006">
    <property type="term" value="P:glucose metabolic process"/>
    <property type="evidence" value="ECO:0007669"/>
    <property type="project" value="TreeGrafter"/>
</dbReference>
<evidence type="ECO:0000256" key="13">
    <source>
        <dbReference type="PIRSR" id="PIRSR005096-1"/>
    </source>
</evidence>
<keyword evidence="8" id="KW-0963">Cytoplasm</keyword>
<dbReference type="Proteomes" id="UP000182409">
    <property type="component" value="Unassembled WGS sequence"/>
</dbReference>
<dbReference type="InterPro" id="IPR011013">
    <property type="entry name" value="Gal_mutarotase_sf_dom"/>
</dbReference>
<feature type="active site" description="Proton donor" evidence="13">
    <location>
        <position position="193"/>
    </location>
</feature>
<dbReference type="PANTHER" id="PTHR10091">
    <property type="entry name" value="ALDOSE-1-EPIMERASE"/>
    <property type="match status" value="1"/>
</dbReference>
<dbReference type="SUPFAM" id="SSF74650">
    <property type="entry name" value="Galactose mutarotase-like"/>
    <property type="match status" value="1"/>
</dbReference>
<dbReference type="EC" id="5.1.3.3" evidence="6 12"/>
<reference evidence="17 18" key="1">
    <citation type="submission" date="2016-10" db="EMBL/GenBank/DDBJ databases">
        <authorList>
            <person name="de Groot N.N."/>
        </authorList>
    </citation>
    <scope>NUCLEOTIDE SEQUENCE [LARGE SCALE GENOMIC DNA]</scope>
    <source>
        <strain evidence="17 18">AB35.6</strain>
    </source>
</reference>
<dbReference type="GO" id="GO:0033499">
    <property type="term" value="P:galactose catabolic process via UDP-galactose, Leloir pathway"/>
    <property type="evidence" value="ECO:0007669"/>
    <property type="project" value="TreeGrafter"/>
</dbReference>
<comment type="similarity">
    <text evidence="4 12">Belongs to the aldose epimerase family.</text>
</comment>
<evidence type="ECO:0000256" key="15">
    <source>
        <dbReference type="PIRSR" id="PIRSR005096-3"/>
    </source>
</evidence>
<feature type="binding site" evidence="15">
    <location>
        <begin position="98"/>
        <end position="99"/>
    </location>
    <ligand>
        <name>beta-D-galactose</name>
        <dbReference type="ChEBI" id="CHEBI:27667"/>
    </ligand>
</feature>
<evidence type="ECO:0000256" key="10">
    <source>
        <dbReference type="ARBA" id="ARBA00023235"/>
    </source>
</evidence>
<dbReference type="InterPro" id="IPR014718">
    <property type="entry name" value="GH-type_carb-bd"/>
</dbReference>
<organism evidence="17 18">
    <name type="scientific">Terriglobus roseus</name>
    <dbReference type="NCBI Taxonomy" id="392734"/>
    <lineage>
        <taxon>Bacteria</taxon>
        <taxon>Pseudomonadati</taxon>
        <taxon>Acidobacteriota</taxon>
        <taxon>Terriglobia</taxon>
        <taxon>Terriglobales</taxon>
        <taxon>Acidobacteriaceae</taxon>
        <taxon>Terriglobus</taxon>
    </lineage>
</organism>
<dbReference type="FunFam" id="2.70.98.10:FF:000003">
    <property type="entry name" value="Aldose 1-epimerase"/>
    <property type="match status" value="1"/>
</dbReference>
<dbReference type="AlphaFoldDB" id="A0A1H4J238"/>
<evidence type="ECO:0000256" key="3">
    <source>
        <dbReference type="ARBA" id="ARBA00005028"/>
    </source>
</evidence>
<evidence type="ECO:0000256" key="8">
    <source>
        <dbReference type="ARBA" id="ARBA00022490"/>
    </source>
</evidence>
<evidence type="ECO:0000256" key="16">
    <source>
        <dbReference type="SAM" id="SignalP"/>
    </source>
</evidence>
<dbReference type="GO" id="GO:0030246">
    <property type="term" value="F:carbohydrate binding"/>
    <property type="evidence" value="ECO:0007669"/>
    <property type="project" value="InterPro"/>
</dbReference>
<evidence type="ECO:0000256" key="7">
    <source>
        <dbReference type="ARBA" id="ARBA00014165"/>
    </source>
</evidence>
<feature type="chain" id="PRO_5010318217" description="Aldose 1-epimerase" evidence="16">
    <location>
        <begin position="20"/>
        <end position="367"/>
    </location>
</feature>
<dbReference type="PROSITE" id="PS00545">
    <property type="entry name" value="ALDOSE_1_EPIMERASE"/>
    <property type="match status" value="1"/>
</dbReference>
<comment type="catalytic activity">
    <reaction evidence="1 12">
        <text>alpha-D-glucose = beta-D-glucose</text>
        <dbReference type="Rhea" id="RHEA:10264"/>
        <dbReference type="ChEBI" id="CHEBI:15903"/>
        <dbReference type="ChEBI" id="CHEBI:17925"/>
        <dbReference type="EC" id="5.1.3.3"/>
    </reaction>
</comment>
<dbReference type="CDD" id="cd09019">
    <property type="entry name" value="galactose_mutarotase_like"/>
    <property type="match status" value="1"/>
</dbReference>
<dbReference type="GO" id="GO:0005737">
    <property type="term" value="C:cytoplasm"/>
    <property type="evidence" value="ECO:0007669"/>
    <property type="project" value="UniProtKB-SubCell"/>
</dbReference>
<dbReference type="Pfam" id="PF01263">
    <property type="entry name" value="Aldose_epim"/>
    <property type="match status" value="1"/>
</dbReference>
<proteinExistence type="inferred from homology"/>